<keyword evidence="2" id="KW-0812">Transmembrane</keyword>
<keyword evidence="4" id="KW-1185">Reference proteome</keyword>
<dbReference type="Proteomes" id="UP000195521">
    <property type="component" value="Unassembled WGS sequence"/>
</dbReference>
<feature type="transmembrane region" description="Helical" evidence="2">
    <location>
        <begin position="1285"/>
        <end position="1302"/>
    </location>
</feature>
<evidence type="ECO:0000313" key="4">
    <source>
        <dbReference type="Proteomes" id="UP000195521"/>
    </source>
</evidence>
<feature type="transmembrane region" description="Helical" evidence="2">
    <location>
        <begin position="1130"/>
        <end position="1148"/>
    </location>
</feature>
<dbReference type="EMBL" id="BDQF01000013">
    <property type="protein sequence ID" value="GAW82545.1"/>
    <property type="molecule type" value="Genomic_DNA"/>
</dbReference>
<dbReference type="GeneID" id="39749282"/>
<feature type="region of interest" description="Disordered" evidence="1">
    <location>
        <begin position="704"/>
        <end position="728"/>
    </location>
</feature>
<proteinExistence type="predicted"/>
<sequence length="1420" mass="168591">MDRSFNGTQNRFVLVALRNALNKHNINFVDDENTYDTEIFKNHLKDLKLLKEDIIRNRNQSKELIKNFLEFFFISNGDRSCNFDIFYDKCLHIIYRYLIAYKEINDILYGKKLNERRKAINVANSGASHATNNKRNKNISKNEEEKICENDNDLLYNLINKNLLIYKNKFLFDYDNDSEIYTSSEEEIVIEGRPLKKKSKNAGTRRDDDRNDKNILVDTCNLSVENVNESDTFENGNEGPGFRRMKKRDKVTRSCENRRINLLNRYPAYLRDLIRIVKVAKKREKKILQINFLNKYGDDIDRNKMNTLFNKLYLYMCYMNNKNYIEKKKKRMLYRIVRHNMLKHFYKNHEIFLEKLMKKKNLYNNLSIENVEKLFLSHSCRSSSNSSGGGNDFSAKSSKECKVCKEKMKMLFYITFYDNLNYSPILKNPNIKELKEKNLLTHIFVLKKEKRKTINVTYDICYHGDMNIYMLSKNDIFCYILHENYLKNNLNDLLQRIKNGSKGYNLLYVIFNKYKNKNFLNLKKFKRYLEARNSNTSSRTGSVTANSMTYKGDCLSLRDSFYDILKNNIIKDENKSNIFFDKLFHSFYNILYTRGINISKSSVRPVKKKDVELLNMDEQNSDSDDYLLVDSANGFDKQPNHKNGTNFMMQVKYKKVQLSAIKEVQKKYMNVKEMNDIDDRYIEDGVWQNNDLFNYHYLGCVRTRGENDQGSKRNNQDQKMEGEFHEKQQENSLSTFEKYLSKVNNEIGIVVNSDDSDEDLLCNHGKEKLLMNYLKGKSYRSANEIGKRNDVLILEKQKIEDIKKNVIVHPLINSKCIGFKINVNDIANRNLDIYCINNGEYVNAYKNTVSYLKNQITPDMKKNYMEFLNVKNKIKKKEMKMNTVNNLLTNKDGWKNRTCYINSGNIDSIDSKKSNTVKEYIVVIEENIQEDEYKIDIYNYAELTAYIVNSKKEKKKEFYWNFIRNEIYSHKWLNKLQFKIQNYSNMYVNSYFKKNHLRSIKEYLYGLIINLYYKNIYDISLNIQLSKYYVHYDPTKEYVLKNIHNNLNQLYENVMKCIQSDILNNTSYMETNRITGEAIKFRISDYLMNYRWFECPRNNEANEANEANDPLQGESKNNLDDMVCKYRSIFLFYLLYIYPKFLYILNVIQIKNFKEYIKHMLPEKDDQHVQDAQKDFTSQRKMLRNAKNNHIDVTKEENEVAIDFYLPRYVKNKNEVSILSSFDLPNILLTNFTDKFEKTLFLNVLNGLTKIETVNDEMHPICFKTLTHFTKNEFYPIRKKLTNSHLALIFAVLNSYLCFATAEHSTFFNANKIGSFMIHKSSKQELKRYMKLKSEGKNYFPTDFLHKFLESFLLKKEQNFIVSDKHKCKLMIYILLIQLCLMDNALPVQLTLINRNTASLLSKLNFSIVDKSLLTFNLET</sequence>
<protein>
    <submittedName>
        <fullName evidence="3">Uncharacterized protein</fullName>
    </submittedName>
</protein>
<gene>
    <name evidence="3" type="ORF">PGO_125430</name>
</gene>
<reference evidence="4" key="1">
    <citation type="submission" date="2017-04" db="EMBL/GenBank/DDBJ databases">
        <title>Plasmodium gonderi genome.</title>
        <authorList>
            <person name="Arisue N."/>
            <person name="Honma H."/>
            <person name="Kawai S."/>
            <person name="Tougan T."/>
            <person name="Tanabe K."/>
            <person name="Horii T."/>
        </authorList>
    </citation>
    <scope>NUCLEOTIDE SEQUENCE [LARGE SCALE GENOMIC DNA]</scope>
    <source>
        <strain evidence="4">ATCC 30045</strain>
    </source>
</reference>
<dbReference type="OMA" id="INSKCIG"/>
<evidence type="ECO:0000256" key="2">
    <source>
        <dbReference type="SAM" id="Phobius"/>
    </source>
</evidence>
<dbReference type="RefSeq" id="XP_028545134.1">
    <property type="nucleotide sequence ID" value="XM_028689333.1"/>
</dbReference>
<evidence type="ECO:0000256" key="1">
    <source>
        <dbReference type="SAM" id="MobiDB-lite"/>
    </source>
</evidence>
<organism evidence="3 4">
    <name type="scientific">Plasmodium gonderi</name>
    <dbReference type="NCBI Taxonomy" id="77519"/>
    <lineage>
        <taxon>Eukaryota</taxon>
        <taxon>Sar</taxon>
        <taxon>Alveolata</taxon>
        <taxon>Apicomplexa</taxon>
        <taxon>Aconoidasida</taxon>
        <taxon>Haemosporida</taxon>
        <taxon>Plasmodiidae</taxon>
        <taxon>Plasmodium</taxon>
        <taxon>Plasmodium (Plasmodium)</taxon>
    </lineage>
</organism>
<evidence type="ECO:0000313" key="3">
    <source>
        <dbReference type="EMBL" id="GAW82545.1"/>
    </source>
</evidence>
<accession>A0A1Y1JM57</accession>
<keyword evidence="2" id="KW-0472">Membrane</keyword>
<comment type="caution">
    <text evidence="3">The sequence shown here is derived from an EMBL/GenBank/DDBJ whole genome shotgun (WGS) entry which is preliminary data.</text>
</comment>
<keyword evidence="2" id="KW-1133">Transmembrane helix</keyword>
<name>A0A1Y1JM57_PLAGO</name>
<dbReference type="OrthoDB" id="376263at2759"/>